<reference evidence="2" key="1">
    <citation type="submission" date="2020-10" db="EMBL/GenBank/DDBJ databases">
        <authorList>
            <person name="Gilroy R."/>
        </authorList>
    </citation>
    <scope>NUCLEOTIDE SEQUENCE</scope>
    <source>
        <strain evidence="2">CHK121-14286</strain>
    </source>
</reference>
<protein>
    <submittedName>
        <fullName evidence="2">GNAT family N-acetyltransferase</fullName>
    </submittedName>
</protein>
<dbReference type="Gene3D" id="3.40.630.30">
    <property type="match status" value="1"/>
</dbReference>
<proteinExistence type="predicted"/>
<dbReference type="PANTHER" id="PTHR13170:SF16">
    <property type="entry name" value="PROTEIN O-GLCNACASE"/>
    <property type="match status" value="1"/>
</dbReference>
<feature type="domain" description="N-acetyltransferase" evidence="1">
    <location>
        <begin position="2"/>
        <end position="194"/>
    </location>
</feature>
<dbReference type="InterPro" id="IPR000182">
    <property type="entry name" value="GNAT_dom"/>
</dbReference>
<dbReference type="SUPFAM" id="SSF55729">
    <property type="entry name" value="Acyl-CoA N-acyltransferases (Nat)"/>
    <property type="match status" value="1"/>
</dbReference>
<sequence>MITVRPYKKKDFRYVQEICIETSWLKDSDVLAEKSALCAMYCDYYMDFEPEFCFVAVDDNDIPVGYVLCSANADTFHEQMTEYYLPFVRKLSGSEFFRFSAQMKWERQFVAHGYTAHLHIDVLPCFQGQGVGTALLKELLQKLKDSFVEGVYLVCAKNNKNACAFYEARGFDDIDYSASSVVYGKKLYVEDDAEKDVANGEQEDE</sequence>
<dbReference type="EMBL" id="DVHL01000005">
    <property type="protein sequence ID" value="HIR65338.1"/>
    <property type="molecule type" value="Genomic_DNA"/>
</dbReference>
<dbReference type="PANTHER" id="PTHR13170">
    <property type="entry name" value="O-GLCNACASE"/>
    <property type="match status" value="1"/>
</dbReference>
<evidence type="ECO:0000259" key="1">
    <source>
        <dbReference type="PROSITE" id="PS51186"/>
    </source>
</evidence>
<organism evidence="2 3">
    <name type="scientific">Candidatus Fimimonas gallinarum</name>
    <dbReference type="NCBI Taxonomy" id="2840821"/>
    <lineage>
        <taxon>Bacteria</taxon>
        <taxon>Pseudomonadati</taxon>
        <taxon>Myxococcota</taxon>
        <taxon>Myxococcia</taxon>
        <taxon>Myxococcales</taxon>
        <taxon>Cystobacterineae</taxon>
        <taxon>Myxococcaceae</taxon>
        <taxon>Myxococcaceae incertae sedis</taxon>
        <taxon>Candidatus Fimimonas</taxon>
    </lineage>
</organism>
<reference evidence="2" key="2">
    <citation type="journal article" date="2021" name="PeerJ">
        <title>Extensive microbial diversity within the chicken gut microbiome revealed by metagenomics and culture.</title>
        <authorList>
            <person name="Gilroy R."/>
            <person name="Ravi A."/>
            <person name="Getino M."/>
            <person name="Pursley I."/>
            <person name="Horton D.L."/>
            <person name="Alikhan N.F."/>
            <person name="Baker D."/>
            <person name="Gharbi K."/>
            <person name="Hall N."/>
            <person name="Watson M."/>
            <person name="Adriaenssens E.M."/>
            <person name="Foster-Nyarko E."/>
            <person name="Jarju S."/>
            <person name="Secka A."/>
            <person name="Antonio M."/>
            <person name="Oren A."/>
            <person name="Chaudhuri R.R."/>
            <person name="La Ragione R."/>
            <person name="Hildebrand F."/>
            <person name="Pallen M.J."/>
        </authorList>
    </citation>
    <scope>NUCLEOTIDE SEQUENCE</scope>
    <source>
        <strain evidence="2">CHK121-14286</strain>
    </source>
</reference>
<dbReference type="GO" id="GO:0016747">
    <property type="term" value="F:acyltransferase activity, transferring groups other than amino-acyl groups"/>
    <property type="evidence" value="ECO:0007669"/>
    <property type="project" value="InterPro"/>
</dbReference>
<evidence type="ECO:0000313" key="2">
    <source>
        <dbReference type="EMBL" id="HIR65338.1"/>
    </source>
</evidence>
<name>A0A9D1E2K0_9BACT</name>
<dbReference type="InterPro" id="IPR016181">
    <property type="entry name" value="Acyl_CoA_acyltransferase"/>
</dbReference>
<gene>
    <name evidence="2" type="ORF">IAC95_00385</name>
</gene>
<dbReference type="Pfam" id="PF00583">
    <property type="entry name" value="Acetyltransf_1"/>
    <property type="match status" value="1"/>
</dbReference>
<dbReference type="InterPro" id="IPR051822">
    <property type="entry name" value="Glycosyl_Hydrolase_84"/>
</dbReference>
<dbReference type="AlphaFoldDB" id="A0A9D1E2K0"/>
<comment type="caution">
    <text evidence="2">The sequence shown here is derived from an EMBL/GenBank/DDBJ whole genome shotgun (WGS) entry which is preliminary data.</text>
</comment>
<accession>A0A9D1E2K0</accession>
<evidence type="ECO:0000313" key="3">
    <source>
        <dbReference type="Proteomes" id="UP000824200"/>
    </source>
</evidence>
<dbReference type="Proteomes" id="UP000824200">
    <property type="component" value="Unassembled WGS sequence"/>
</dbReference>
<dbReference type="PROSITE" id="PS51186">
    <property type="entry name" value="GNAT"/>
    <property type="match status" value="1"/>
</dbReference>